<dbReference type="Pfam" id="PF02566">
    <property type="entry name" value="OsmC"/>
    <property type="match status" value="1"/>
</dbReference>
<organism evidence="1 2">
    <name type="scientific">Streptococcus henryi</name>
    <dbReference type="NCBI Taxonomy" id="439219"/>
    <lineage>
        <taxon>Bacteria</taxon>
        <taxon>Bacillati</taxon>
        <taxon>Bacillota</taxon>
        <taxon>Bacilli</taxon>
        <taxon>Lactobacillales</taxon>
        <taxon>Streptococcaceae</taxon>
        <taxon>Streptococcus</taxon>
    </lineage>
</organism>
<dbReference type="InterPro" id="IPR036102">
    <property type="entry name" value="OsmC/Ohrsf"/>
</dbReference>
<name>A0A1G6DFL1_9STRE</name>
<protein>
    <submittedName>
        <fullName evidence="1">Uncharacterized OsmC-related protein</fullName>
    </submittedName>
</protein>
<dbReference type="EMBL" id="FMXP01000038">
    <property type="protein sequence ID" value="SDB43926.1"/>
    <property type="molecule type" value="Genomic_DNA"/>
</dbReference>
<dbReference type="InterPro" id="IPR015946">
    <property type="entry name" value="KH_dom-like_a/b"/>
</dbReference>
<gene>
    <name evidence="1" type="ORF">SAMN02910293_02178</name>
</gene>
<dbReference type="SUPFAM" id="SSF82784">
    <property type="entry name" value="OsmC-like"/>
    <property type="match status" value="1"/>
</dbReference>
<evidence type="ECO:0000313" key="2">
    <source>
        <dbReference type="Proteomes" id="UP000182508"/>
    </source>
</evidence>
<dbReference type="STRING" id="439219.SAMN02910293_02178"/>
<dbReference type="AlphaFoldDB" id="A0A1G6DFL1"/>
<proteinExistence type="predicted"/>
<dbReference type="eggNOG" id="COG1765">
    <property type="taxonomic scope" value="Bacteria"/>
</dbReference>
<dbReference type="InterPro" id="IPR003718">
    <property type="entry name" value="OsmC/Ohr_fam"/>
</dbReference>
<dbReference type="Proteomes" id="UP000182508">
    <property type="component" value="Unassembled WGS sequence"/>
</dbReference>
<keyword evidence="2" id="KW-1185">Reference proteome</keyword>
<dbReference type="RefSeq" id="WP_074486649.1">
    <property type="nucleotide sequence ID" value="NZ_FMXP01000038.1"/>
</dbReference>
<dbReference type="Gene3D" id="3.30.300.20">
    <property type="match status" value="1"/>
</dbReference>
<reference evidence="1 2" key="1">
    <citation type="submission" date="2016-10" db="EMBL/GenBank/DDBJ databases">
        <authorList>
            <person name="de Groot N.N."/>
        </authorList>
    </citation>
    <scope>NUCLEOTIDE SEQUENCE [LARGE SCALE GENOMIC DNA]</scope>
    <source>
        <strain evidence="1 2">A-4</strain>
    </source>
</reference>
<evidence type="ECO:0000313" key="1">
    <source>
        <dbReference type="EMBL" id="SDB43926.1"/>
    </source>
</evidence>
<sequence>MYQTKILGDRLYHAKSKGYGQPVETFGTTDEGETPMSLLNIALASCVTMCIQGYFKRKEGIDEMAVSVDATYEDEIFNLLIEIDLELTESDKEDLIDYINRFCRVKKLLRSDLEINYSFKNA</sequence>
<accession>A0A1G6DFL1</accession>